<keyword evidence="2" id="KW-0808">Transferase</keyword>
<feature type="region of interest" description="Disordered" evidence="1">
    <location>
        <begin position="761"/>
        <end position="899"/>
    </location>
</feature>
<feature type="compositionally biased region" description="Basic and acidic residues" evidence="1">
    <location>
        <begin position="868"/>
        <end position="877"/>
    </location>
</feature>
<organism evidence="2 3">
    <name type="scientific">Holothuria leucospilota</name>
    <name type="common">Black long sea cucumber</name>
    <name type="synonym">Mertensiothuria leucospilota</name>
    <dbReference type="NCBI Taxonomy" id="206669"/>
    <lineage>
        <taxon>Eukaryota</taxon>
        <taxon>Metazoa</taxon>
        <taxon>Echinodermata</taxon>
        <taxon>Eleutherozoa</taxon>
        <taxon>Echinozoa</taxon>
        <taxon>Holothuroidea</taxon>
        <taxon>Aspidochirotacea</taxon>
        <taxon>Aspidochirotida</taxon>
        <taxon>Holothuriidae</taxon>
        <taxon>Holothuria</taxon>
    </lineage>
</organism>
<feature type="region of interest" description="Disordered" evidence="1">
    <location>
        <begin position="937"/>
        <end position="1102"/>
    </location>
</feature>
<feature type="compositionally biased region" description="Basic and acidic residues" evidence="1">
    <location>
        <begin position="1003"/>
        <end position="1017"/>
    </location>
</feature>
<gene>
    <name evidence="2" type="ORF">HOLleu_20658</name>
</gene>
<feature type="region of interest" description="Disordered" evidence="1">
    <location>
        <begin position="266"/>
        <end position="311"/>
    </location>
</feature>
<accession>A0A9Q1H8M3</accession>
<name>A0A9Q1H8M3_HOLLE</name>
<feature type="region of interest" description="Disordered" evidence="1">
    <location>
        <begin position="687"/>
        <end position="731"/>
    </location>
</feature>
<feature type="compositionally biased region" description="Basic and acidic residues" evidence="1">
    <location>
        <begin position="365"/>
        <end position="381"/>
    </location>
</feature>
<feature type="compositionally biased region" description="Basic and acidic residues" evidence="1">
    <location>
        <begin position="649"/>
        <end position="669"/>
    </location>
</feature>
<feature type="region of interest" description="Disordered" evidence="1">
    <location>
        <begin position="428"/>
        <end position="483"/>
    </location>
</feature>
<dbReference type="OrthoDB" id="9886644at2759"/>
<protein>
    <submittedName>
        <fullName evidence="2">Inactive tyrosine-protein kinase PEAK1</fullName>
    </submittedName>
</protein>
<feature type="compositionally biased region" description="Low complexity" evidence="1">
    <location>
        <begin position="215"/>
        <end position="228"/>
    </location>
</feature>
<feature type="compositionally biased region" description="Low complexity" evidence="1">
    <location>
        <begin position="972"/>
        <end position="983"/>
    </location>
</feature>
<sequence>MGSKSTEQEGMVCDTFAPHFFKPSYCIHCFKPKTVHSTKMPLQQKTPNRLQNGKQGRIIRKESPIHSGPDVWVKADQSNFKPSPRANHIKFSRKPLMTHFPISQAGETTPGEKGRVNPRKQDRDIQHTNCPSPKVRSCSTGHEKAARRRMEAKQVLSKERSNSFPDKRAINNVQQNGGSNHHYRDDSVYEAIYPTDENIEKFENQANSLLEIQGSNCRSNSDMSSCSSEGKGAYRRGSASSNATSEGSPAPQFLEFQKIASRLKHTGRKEGSDSPPVVHHVHKSTQKEPARATYSSAKAGNEQVTRKEPSCVSRKVSEPTVSQMTCSNIQACTTRGVLEHTPQFPGPPKRPCRKSSLSSNSSKSSKAEEKVGNCSTSRREVSTPPAAPVRTVSMERNQSSKPGFALEAFVPETVTIISADGSREVITSKTNCDEDSSYDDQSSIPSMKGEVDPKVNVPVSESESAKPLPEFSDQTESADVASVSNDVSELVMKEKDPEILTLEEKDIPKGKESIPPFPVILHEDDDIPKSNKRHSGNYKVPIFIKHQDYDNLGTVLADQDYEAMQLNKTYVMQNGQDISTNSVEPGEVQEDQYYLKPTYDRKCDMEYDLVNMQVDGNVREVITEDEYEFISHQPKKPDVITDALQGDILGDKGEPAQGIPREKPKRERSQTHPLFCEAGHMVSEVLSQTPPASRSKQKRTAPKPPHFSKDDTMPRLPPPPPPTDKSQRLSKELQEGIRRYHCSSNFLNDGNPQLKNSELNRATKSQKQFKESDSKTPNSILAKEHDSADSKKLTDKEAEEINRQSKTGDDSKVTKEALSRESKVPTKSALHVSAKKGKSAPMPMISPPRTHLLHQLNLSESPPSQTGHESRQKEKKFLFWKKRKRKDEGGSPEREYNTDIVTQWLEKLDKVASSTQRGSWERMEVINAYKGQETAVIGYKGQTDEPNTNGADIPELGAGKRKAPKPPRDSRSSSGSGSQNSPRSSERKSSNLKESPTSNGSENLKEKPHQSGDDAIKSVDVTDCPVKPPPRTRSQRRRRETVHETPEYVNLAFLKQYKTPPTKPRRRGRGARSLTTGFENLPSSTKRIAPKAPTGTKEDGDVICSISTSDPESTAVEGDTKELNVSQTPLKSAMKKKVEGCEETNIVDSDGPPKRPVRLLHTNEGSPENREFGLPKTGYANLEVKQIEFMGSPDKVHGESHPVSPSSGAVTAVAKESQVNVVLDQMQAMQCQTLARFGDLYPLLIAGRGQFENKGLEDFVIHERTLALQDGQTYFFSAELKETSQEYGLIVYLQLNQLDRIFEAAKELETVPQHPNTLSVVHVFRADIPSYLFSNLHFQDEASQSQPSDCPSDQSPAVVVVTSQIPTSSAVQFVEEHKALDGSLELYEEKVWLMILQVCRGLAHVQKHEPEHSLEGLKLESLLQMGKGSDVWLFNPLVVDTLSYRGTGRRDSVISHLTDKCCEFDLGILIYELLHQPNPFSVRTSLMSRDYSPDDLPLLPEKSSFSSKCMTLIRELLRRRPDDRITADQALWMMYALSFTQDWSLGLDNLETELTASQLKHLIALKQTQKTCLLAEKFALHSGTKVNFSNWEKLEFVFLSEADPCKLQRALKIITDGALI</sequence>
<dbReference type="InterPro" id="IPR051511">
    <property type="entry name" value="MitoQC_Scaffold_Kinases"/>
</dbReference>
<dbReference type="GO" id="GO:0004672">
    <property type="term" value="F:protein kinase activity"/>
    <property type="evidence" value="ECO:0007669"/>
    <property type="project" value="TreeGrafter"/>
</dbReference>
<feature type="compositionally biased region" description="Basic and acidic residues" evidence="1">
    <location>
        <begin position="110"/>
        <end position="126"/>
    </location>
</feature>
<dbReference type="PANTHER" id="PTHR22972:SF8">
    <property type="entry name" value="PROTEIN KINASE DOMAIN-CONTAINING PROTEIN"/>
    <property type="match status" value="1"/>
</dbReference>
<dbReference type="Gene3D" id="1.10.510.10">
    <property type="entry name" value="Transferase(Phosphotransferase) domain 1"/>
    <property type="match status" value="1"/>
</dbReference>
<feature type="region of interest" description="Disordered" evidence="1">
    <location>
        <begin position="339"/>
        <end position="399"/>
    </location>
</feature>
<dbReference type="Proteomes" id="UP001152320">
    <property type="component" value="Chromosome 9"/>
</dbReference>
<feature type="compositionally biased region" description="Polar residues" evidence="1">
    <location>
        <begin position="238"/>
        <end position="247"/>
    </location>
</feature>
<feature type="compositionally biased region" description="Low complexity" evidence="1">
    <location>
        <begin position="354"/>
        <end position="364"/>
    </location>
</feature>
<feature type="region of interest" description="Disordered" evidence="1">
    <location>
        <begin position="102"/>
        <end position="184"/>
    </location>
</feature>
<feature type="compositionally biased region" description="Polar residues" evidence="1">
    <location>
        <begin position="1073"/>
        <end position="1086"/>
    </location>
</feature>
<dbReference type="EMBL" id="JAIZAY010000009">
    <property type="protein sequence ID" value="KAJ8036628.1"/>
    <property type="molecule type" value="Genomic_DNA"/>
</dbReference>
<feature type="compositionally biased region" description="Basic and acidic residues" evidence="1">
    <location>
        <begin position="886"/>
        <end position="897"/>
    </location>
</feature>
<evidence type="ECO:0000256" key="1">
    <source>
        <dbReference type="SAM" id="MobiDB-lite"/>
    </source>
</evidence>
<evidence type="ECO:0000313" key="3">
    <source>
        <dbReference type="Proteomes" id="UP001152320"/>
    </source>
</evidence>
<dbReference type="PANTHER" id="PTHR22972">
    <property type="entry name" value="SERINE/THREONINE PROTEIN KINASE"/>
    <property type="match status" value="1"/>
</dbReference>
<keyword evidence="2" id="KW-0418">Kinase</keyword>
<feature type="compositionally biased region" description="Polar residues" evidence="1">
    <location>
        <begin position="856"/>
        <end position="867"/>
    </location>
</feature>
<feature type="region of interest" description="Disordered" evidence="1">
    <location>
        <begin position="648"/>
        <end position="669"/>
    </location>
</feature>
<reference evidence="2" key="1">
    <citation type="submission" date="2021-10" db="EMBL/GenBank/DDBJ databases">
        <title>Tropical sea cucumber genome reveals ecological adaptation and Cuvierian tubules defense mechanism.</title>
        <authorList>
            <person name="Chen T."/>
        </authorList>
    </citation>
    <scope>NUCLEOTIDE SEQUENCE</scope>
    <source>
        <strain evidence="2">Nanhai2018</strain>
        <tissue evidence="2">Muscle</tissue>
    </source>
</reference>
<feature type="region of interest" description="Disordered" evidence="1">
    <location>
        <begin position="215"/>
        <end position="253"/>
    </location>
</feature>
<feature type="compositionally biased region" description="Basic and acidic residues" evidence="1">
    <location>
        <begin position="782"/>
        <end position="824"/>
    </location>
</feature>
<dbReference type="InterPro" id="IPR011009">
    <property type="entry name" value="Kinase-like_dom_sf"/>
</dbReference>
<evidence type="ECO:0000313" key="2">
    <source>
        <dbReference type="EMBL" id="KAJ8036628.1"/>
    </source>
</evidence>
<feature type="compositionally biased region" description="Polar residues" evidence="1">
    <location>
        <begin position="992"/>
        <end position="1002"/>
    </location>
</feature>
<proteinExistence type="predicted"/>
<comment type="caution">
    <text evidence="2">The sequence shown here is derived from an EMBL/GenBank/DDBJ whole genome shotgun (WGS) entry which is preliminary data.</text>
</comment>
<keyword evidence="3" id="KW-1185">Reference proteome</keyword>
<dbReference type="SUPFAM" id="SSF56112">
    <property type="entry name" value="Protein kinase-like (PK-like)"/>
    <property type="match status" value="1"/>
</dbReference>
<feature type="compositionally biased region" description="Basic and acidic residues" evidence="1">
    <location>
        <begin position="141"/>
        <end position="169"/>
    </location>
</feature>